<evidence type="ECO:0000256" key="8">
    <source>
        <dbReference type="ARBA" id="ARBA00031554"/>
    </source>
</evidence>
<dbReference type="GO" id="GO:0003352">
    <property type="term" value="P:regulation of cilium movement"/>
    <property type="evidence" value="ECO:0007669"/>
    <property type="project" value="TreeGrafter"/>
</dbReference>
<comment type="similarity">
    <text evidence="2">Belongs to the DRC1 family.</text>
</comment>
<evidence type="ECO:0000256" key="1">
    <source>
        <dbReference type="ARBA" id="ARBA00004611"/>
    </source>
</evidence>
<keyword evidence="5 10" id="KW-0175">Coiled coil</keyword>
<dbReference type="InterPro" id="IPR029440">
    <property type="entry name" value="DRC1_C"/>
</dbReference>
<evidence type="ECO:0000256" key="7">
    <source>
        <dbReference type="ARBA" id="ARBA00023273"/>
    </source>
</evidence>
<dbReference type="PANTHER" id="PTHR21625:SF1">
    <property type="entry name" value="DYNEIN REGULATORY COMPLEX PROTEIN 1"/>
    <property type="match status" value="1"/>
</dbReference>
<reference evidence="14" key="1">
    <citation type="submission" date="2023-08" db="EMBL/GenBank/DDBJ databases">
        <authorList>
            <person name="Alioto T."/>
            <person name="Alioto T."/>
            <person name="Gomez Garrido J."/>
        </authorList>
    </citation>
    <scope>NUCLEOTIDE SEQUENCE</scope>
</reference>
<evidence type="ECO:0000256" key="9">
    <source>
        <dbReference type="ARBA" id="ARBA00046115"/>
    </source>
</evidence>
<evidence type="ECO:0000256" key="3">
    <source>
        <dbReference type="ARBA" id="ARBA00013815"/>
    </source>
</evidence>
<comment type="subcellular location">
    <subcellularLocation>
        <location evidence="1">Cytoplasm</location>
        <location evidence="1">Cytoskeleton</location>
        <location evidence="1">Flagellum axoneme</location>
    </subcellularLocation>
</comment>
<feature type="coiled-coil region" evidence="10">
    <location>
        <begin position="147"/>
        <end position="203"/>
    </location>
</feature>
<proteinExistence type="inferred from homology"/>
<sequence length="698" mass="80840">MEEFGKDPEEAPGPENQQERSSLQSGEADEEVHEDVNEEPHNQQPEDKKVEESEKMVLSQRILTLQRELPEQIRNIQTAADAKESMRRTEQEKACRLRLELLENDVKSSQEKFGEIIGEWSTANQKITPQELQELLNNQQKLSSALLDDKKRVINELQQELKVGDDRYVKDLRKHAEELGLMMERVEDQIKTLKMAYREELAHIQRINQQESEVLLTTDKAEWEQRLKALWDKELDRLMQRQEKVEEYNEKVEDVVLETRDQFNDKQLGHNEKLMAMVRERKQLEAASMSTQRILTVIPKPDGPDNLIQRKLRLVRKEMLNLKAQYSSQQKCITQMKRQLTDRRNRIVQQHGHTQKKIQHFAVADVKKFEQMWLMIEDEVKQLVERVLVLDSIIYKQHLGLAWERPHMAFMGRSGLIQPQKQTQSPTHQAVTQVIRTQDLQGSQRMTDASVGPMLKTDAESVTTEVHKAESEGGAEVEERKLSNEALKTVMELLCDELGFLFEEKFLSQLAPLEEEEQAVMKLSSLFSAFGISKREVPRLAQVLLKHKNQKRLQTEDVCVETGNSSDKAEDAGASCMSHVTSEHMDLNHLLPALKSFLEQHMRSREVPASQNLSFQCEAVRDTSEDQAYWESMSNVISEDKVKVWEAAESKIKQYHAELTEISELITETLSLEQQNAELRVLLQQYLQSIVFTDLESS</sequence>
<keyword evidence="15" id="KW-1185">Reference proteome</keyword>
<evidence type="ECO:0000256" key="6">
    <source>
        <dbReference type="ARBA" id="ARBA00023069"/>
    </source>
</evidence>
<evidence type="ECO:0000313" key="14">
    <source>
        <dbReference type="EMBL" id="CAJ1078138.1"/>
    </source>
</evidence>
<protein>
    <recommendedName>
        <fullName evidence="3">Dynein regulatory complex protein 1</fullName>
    </recommendedName>
    <alternativeName>
        <fullName evidence="8">Coiled-coil domain-containing protein 164</fullName>
    </alternativeName>
</protein>
<dbReference type="Pfam" id="PF14775">
    <property type="entry name" value="NYD-SP28_assoc"/>
    <property type="match status" value="1"/>
</dbReference>
<feature type="compositionally biased region" description="Polar residues" evidence="11">
    <location>
        <begin position="15"/>
        <end position="25"/>
    </location>
</feature>
<dbReference type="GO" id="GO:0060285">
    <property type="term" value="P:cilium-dependent cell motility"/>
    <property type="evidence" value="ECO:0007669"/>
    <property type="project" value="TreeGrafter"/>
</dbReference>
<dbReference type="Proteomes" id="UP001178508">
    <property type="component" value="Chromosome 17"/>
</dbReference>
<keyword evidence="7" id="KW-0966">Cell projection</keyword>
<dbReference type="PANTHER" id="PTHR21625">
    <property type="entry name" value="NYD-SP28 PROTEIN"/>
    <property type="match status" value="1"/>
</dbReference>
<evidence type="ECO:0000313" key="15">
    <source>
        <dbReference type="Proteomes" id="UP001178508"/>
    </source>
</evidence>
<comment type="function">
    <text evidence="9">Component of the nexin-dynein regulatory complex (N-DRC) a key regulator of ciliary/flagellar motility which maintains the alignment and integrity of the distal axoneme and regulates microtubule sliding in motile axonemes. Plays a critical role in the assembly of N-DRC and also stabilizes the assembly of multiple inner dynein arms and radial spokes. Coassembles with CCDC65/DRC2 to form a central scaffold needed for assembly of the N-DRC and its attachment to the outer doublet microtubules.</text>
</comment>
<keyword evidence="4" id="KW-0282">Flagellum</keyword>
<feature type="region of interest" description="Disordered" evidence="11">
    <location>
        <begin position="1"/>
        <end position="55"/>
    </location>
</feature>
<evidence type="ECO:0000259" key="13">
    <source>
        <dbReference type="Pfam" id="PF14775"/>
    </source>
</evidence>
<evidence type="ECO:0000256" key="11">
    <source>
        <dbReference type="SAM" id="MobiDB-lite"/>
    </source>
</evidence>
<keyword evidence="6" id="KW-0969">Cilium</keyword>
<gene>
    <name evidence="14" type="ORF">XNOV1_A003770</name>
</gene>
<evidence type="ECO:0000256" key="4">
    <source>
        <dbReference type="ARBA" id="ARBA00022846"/>
    </source>
</evidence>
<dbReference type="Pfam" id="PF14772">
    <property type="entry name" value="NYD-SP28"/>
    <property type="match status" value="1"/>
</dbReference>
<name>A0AAV1GX64_XYRNO</name>
<dbReference type="InterPro" id="IPR039505">
    <property type="entry name" value="DRC1/2_N"/>
</dbReference>
<dbReference type="GO" id="GO:0005858">
    <property type="term" value="C:axonemal dynein complex"/>
    <property type="evidence" value="ECO:0007669"/>
    <property type="project" value="InterPro"/>
</dbReference>
<dbReference type="InterPro" id="IPR039750">
    <property type="entry name" value="DRC1/DRC2"/>
</dbReference>
<feature type="compositionally biased region" description="Basic and acidic residues" evidence="11">
    <location>
        <begin position="34"/>
        <end position="55"/>
    </location>
</feature>
<feature type="domain" description="Dynein regulatory complex protein 1/2 N-terminal" evidence="12">
    <location>
        <begin position="79"/>
        <end position="178"/>
    </location>
</feature>
<dbReference type="EMBL" id="OY660880">
    <property type="protein sequence ID" value="CAJ1078138.1"/>
    <property type="molecule type" value="Genomic_DNA"/>
</dbReference>
<evidence type="ECO:0000256" key="10">
    <source>
        <dbReference type="SAM" id="Coils"/>
    </source>
</evidence>
<dbReference type="GO" id="GO:0070286">
    <property type="term" value="P:axonemal dynein complex assembly"/>
    <property type="evidence" value="ECO:0007669"/>
    <property type="project" value="InterPro"/>
</dbReference>
<organism evidence="14 15">
    <name type="scientific">Xyrichtys novacula</name>
    <name type="common">Pearly razorfish</name>
    <name type="synonym">Hemipteronotus novacula</name>
    <dbReference type="NCBI Taxonomy" id="13765"/>
    <lineage>
        <taxon>Eukaryota</taxon>
        <taxon>Metazoa</taxon>
        <taxon>Chordata</taxon>
        <taxon>Craniata</taxon>
        <taxon>Vertebrata</taxon>
        <taxon>Euteleostomi</taxon>
        <taxon>Actinopterygii</taxon>
        <taxon>Neopterygii</taxon>
        <taxon>Teleostei</taxon>
        <taxon>Neoteleostei</taxon>
        <taxon>Acanthomorphata</taxon>
        <taxon>Eupercaria</taxon>
        <taxon>Labriformes</taxon>
        <taxon>Labridae</taxon>
        <taxon>Xyrichtys</taxon>
    </lineage>
</organism>
<evidence type="ECO:0000259" key="12">
    <source>
        <dbReference type="Pfam" id="PF14772"/>
    </source>
</evidence>
<evidence type="ECO:0000256" key="2">
    <source>
        <dbReference type="ARBA" id="ARBA00009688"/>
    </source>
</evidence>
<evidence type="ECO:0000256" key="5">
    <source>
        <dbReference type="ARBA" id="ARBA00023054"/>
    </source>
</evidence>
<accession>A0AAV1GX64</accession>
<dbReference type="AlphaFoldDB" id="A0AAV1GX64"/>
<feature type="domain" description="Dynein regulatory complex protein 1 C-terminal" evidence="13">
    <location>
        <begin position="628"/>
        <end position="687"/>
    </location>
</feature>